<name>A0ACD3QFR7_LARCR</name>
<keyword evidence="2" id="KW-1185">Reference proteome</keyword>
<reference evidence="1" key="1">
    <citation type="submission" date="2018-11" db="EMBL/GenBank/DDBJ databases">
        <title>The sequence and de novo assembly of Larimichthys crocea genome using PacBio and Hi-C technologies.</title>
        <authorList>
            <person name="Xu P."/>
            <person name="Chen B."/>
            <person name="Zhou Z."/>
            <person name="Ke Q."/>
            <person name="Wu Y."/>
            <person name="Bai H."/>
            <person name="Pu F."/>
        </authorList>
    </citation>
    <scope>NUCLEOTIDE SEQUENCE</scope>
    <source>
        <tissue evidence="1">Muscle</tissue>
    </source>
</reference>
<gene>
    <name evidence="1" type="ORF">E3U43_005310</name>
</gene>
<sequence length="1219" mass="128956">MCTEIIALASPAEGSGTGGLGLTIEGASEAKISCKDNKDGSCSVEYIPFTPGDYDVNINYGGHPIPGSPFRVPVRDPVDPSKVKCSGPGLGAGVRAHVPQTFTVDSTKAGQAPLDVKLYGPSGTVEPVGVKNNGDGTHTVHYTPAQDGPYTVAVKYADQEVPHSPFKVMSQPGHDASKVRASGPGLDKKGVSASLPVEFTIDARDAGEGLLTVQILDPEGKPKNATIQDNRDGTYTVSYVPDSTGPYTITIKYGGDEIPYSPYRIQSLPTGDASKCLLTVSIGGHGVSNLQKLQTSEDTVITVDAKAAGKGKVTCKVQTPQGMELDMDVVENHDGTFDIYYTAPEPGKYVITIRFGGQNIPKSPFHVVATNEPVVPRDTVDPLFRPVNFLVPFTPQQGEITGEVRMPSGKTARPHITDNKDGTITIKYQPTERGLHEMDIKYEGNHIPGSPLQFFVDAVNSGVVTAYGPGLSYGMVNKAATFTVVTKNAGEAPGDYNIIVKFDNKHIPGSPFTAKITGDDSITRTSQLNVGTAADVSLKIAETDLSSLTASIRAPSGNEEPCLLKKLPNRHLGISFTPKEVGEHEVSVRKSGMHVANSPFKIMVGQSEIGEASRVKAFGKGLVEAHTFENAEFFVDTRSAGYGGLALSVEGPSKVDINCEDMEDGTCRVSYCPTEPGSYTVNIKFAEKHIPGSPFTVKVTGEGRIKESITRKRQASSIASVGSTCGLNLKIPGNWFQMVSAQERLTRTFTRSSHTYTRTERTEISKTRGGETKREVRVEESTQVGGGGSPFRDVFGDFLGRESLSGFAGITARPEVESGSQAMTAQVTSPSGKTVDADIVDGGSSTYSVRFIPQEIGPHTVNVKYRGQHVPGSPFQFTVGPMGEGGAHKVRAGGPGLERGVAGAPSEFSIWTREAGAGGLSIAVEGPSKAEISFEDRKDGSCGVSYIVKEPDKNAIRFIPRENGVHSIDVKFNGCHIPGSPFNVRVGDPGLVGDPGMVTAHGPGLQGGTTGVPLEFVVNTCNAGSATLSVNIDGPSKVKMDCRECPEGYKITYTPMAPGNYLITIKYGGPQHIVGSPFKAKITGTRLSGGHSLHETSSVLVETVTKTSKVGGAYSSSSSTTSTKLTSDASKVVSRGTGLTKALVGQKNNFTLDCSKAGTNMLMVGVHGPSAPCEEVFVKHMGNKLYNVTYIVKEKGSYTIIVKWGDDNVPGSPFKVAAP</sequence>
<comment type="caution">
    <text evidence="1">The sequence shown here is derived from an EMBL/GenBank/DDBJ whole genome shotgun (WGS) entry which is preliminary data.</text>
</comment>
<evidence type="ECO:0000313" key="1">
    <source>
        <dbReference type="EMBL" id="TMS06060.1"/>
    </source>
</evidence>
<accession>A0ACD3QFR7</accession>
<dbReference type="Proteomes" id="UP000793456">
    <property type="component" value="Chromosome XX"/>
</dbReference>
<protein>
    <submittedName>
        <fullName evidence="1">Uncharacterized protein</fullName>
    </submittedName>
</protein>
<dbReference type="EMBL" id="CM011693">
    <property type="protein sequence ID" value="TMS06060.1"/>
    <property type="molecule type" value="Genomic_DNA"/>
</dbReference>
<proteinExistence type="predicted"/>
<organism evidence="1 2">
    <name type="scientific">Larimichthys crocea</name>
    <name type="common">Large yellow croaker</name>
    <name type="synonym">Pseudosciaena crocea</name>
    <dbReference type="NCBI Taxonomy" id="215358"/>
    <lineage>
        <taxon>Eukaryota</taxon>
        <taxon>Metazoa</taxon>
        <taxon>Chordata</taxon>
        <taxon>Craniata</taxon>
        <taxon>Vertebrata</taxon>
        <taxon>Euteleostomi</taxon>
        <taxon>Actinopterygii</taxon>
        <taxon>Neopterygii</taxon>
        <taxon>Teleostei</taxon>
        <taxon>Neoteleostei</taxon>
        <taxon>Acanthomorphata</taxon>
        <taxon>Eupercaria</taxon>
        <taxon>Sciaenidae</taxon>
        <taxon>Larimichthys</taxon>
    </lineage>
</organism>
<evidence type="ECO:0000313" key="2">
    <source>
        <dbReference type="Proteomes" id="UP000793456"/>
    </source>
</evidence>